<evidence type="ECO:0000313" key="4">
    <source>
        <dbReference type="EMBL" id="MFC3986297.1"/>
    </source>
</evidence>
<accession>A0ABV8FC85</accession>
<proteinExistence type="inferred from homology"/>
<feature type="compositionally biased region" description="Basic and acidic residues" evidence="2">
    <location>
        <begin position="132"/>
        <end position="141"/>
    </location>
</feature>
<dbReference type="RefSeq" id="WP_386196453.1">
    <property type="nucleotide sequence ID" value="NZ_JBHSBC010000053.1"/>
</dbReference>
<feature type="non-terminal residue" evidence="4">
    <location>
        <position position="1"/>
    </location>
</feature>
<reference evidence="5" key="1">
    <citation type="journal article" date="2019" name="Int. J. Syst. Evol. Microbiol.">
        <title>The Global Catalogue of Microorganisms (GCM) 10K type strain sequencing project: providing services to taxonomists for standard genome sequencing and annotation.</title>
        <authorList>
            <consortium name="The Broad Institute Genomics Platform"/>
            <consortium name="The Broad Institute Genome Sequencing Center for Infectious Disease"/>
            <person name="Wu L."/>
            <person name="Ma J."/>
        </authorList>
    </citation>
    <scope>NUCLEOTIDE SEQUENCE [LARGE SCALE GENOMIC DNA]</scope>
    <source>
        <strain evidence="5">TBRC 7912</strain>
    </source>
</reference>
<dbReference type="Pfam" id="PF00582">
    <property type="entry name" value="Usp"/>
    <property type="match status" value="1"/>
</dbReference>
<dbReference type="SUPFAM" id="SSF52402">
    <property type="entry name" value="Adenine nucleotide alpha hydrolases-like"/>
    <property type="match status" value="1"/>
</dbReference>
<keyword evidence="5" id="KW-1185">Reference proteome</keyword>
<evidence type="ECO:0000313" key="5">
    <source>
        <dbReference type="Proteomes" id="UP001595698"/>
    </source>
</evidence>
<dbReference type="PRINTS" id="PR01438">
    <property type="entry name" value="UNVRSLSTRESS"/>
</dbReference>
<dbReference type="PANTHER" id="PTHR46553">
    <property type="entry name" value="ADENINE NUCLEOTIDE ALPHA HYDROLASES-LIKE SUPERFAMILY PROTEIN"/>
    <property type="match status" value="1"/>
</dbReference>
<dbReference type="Gene3D" id="3.40.50.620">
    <property type="entry name" value="HUPs"/>
    <property type="match status" value="1"/>
</dbReference>
<feature type="region of interest" description="Disordered" evidence="2">
    <location>
        <begin position="126"/>
        <end position="149"/>
    </location>
</feature>
<sequence>PAGADAVAFAFAEAEARGAELHAVHAWSRPIVGCGPFALADAEEAAQRERRALAEALAGQGERHPDVKVVEWLEYGHPVEALREASLEADLLVVGSRGRGDLKGLLLGSVSHSLLHHAACPVVVTPFPGRAPGRDGDRESAPRAASHRT</sequence>
<evidence type="ECO:0000256" key="2">
    <source>
        <dbReference type="SAM" id="MobiDB-lite"/>
    </source>
</evidence>
<dbReference type="EMBL" id="JBHSBC010000053">
    <property type="protein sequence ID" value="MFC3986297.1"/>
    <property type="molecule type" value="Genomic_DNA"/>
</dbReference>
<dbReference type="InterPro" id="IPR006016">
    <property type="entry name" value="UspA"/>
</dbReference>
<dbReference type="PANTHER" id="PTHR46553:SF3">
    <property type="entry name" value="ADENINE NUCLEOTIDE ALPHA HYDROLASES-LIKE SUPERFAMILY PROTEIN"/>
    <property type="match status" value="1"/>
</dbReference>
<feature type="domain" description="UspA" evidence="3">
    <location>
        <begin position="3"/>
        <end position="126"/>
    </location>
</feature>
<comment type="caution">
    <text evidence="4">The sequence shown here is derived from an EMBL/GenBank/DDBJ whole genome shotgun (WGS) entry which is preliminary data.</text>
</comment>
<dbReference type="InterPro" id="IPR006015">
    <property type="entry name" value="Universal_stress_UspA"/>
</dbReference>
<name>A0ABV8FC85_9ACTN</name>
<dbReference type="InterPro" id="IPR014729">
    <property type="entry name" value="Rossmann-like_a/b/a_fold"/>
</dbReference>
<gene>
    <name evidence="4" type="ORF">ACFOYY_39635</name>
</gene>
<organism evidence="4 5">
    <name type="scientific">Streptosporangium jomthongense</name>
    <dbReference type="NCBI Taxonomy" id="1193683"/>
    <lineage>
        <taxon>Bacteria</taxon>
        <taxon>Bacillati</taxon>
        <taxon>Actinomycetota</taxon>
        <taxon>Actinomycetes</taxon>
        <taxon>Streptosporangiales</taxon>
        <taxon>Streptosporangiaceae</taxon>
        <taxon>Streptosporangium</taxon>
    </lineage>
</organism>
<evidence type="ECO:0000259" key="3">
    <source>
        <dbReference type="Pfam" id="PF00582"/>
    </source>
</evidence>
<dbReference type="Proteomes" id="UP001595698">
    <property type="component" value="Unassembled WGS sequence"/>
</dbReference>
<evidence type="ECO:0000256" key="1">
    <source>
        <dbReference type="ARBA" id="ARBA00008791"/>
    </source>
</evidence>
<comment type="similarity">
    <text evidence="1">Belongs to the universal stress protein A family.</text>
</comment>
<protein>
    <submittedName>
        <fullName evidence="4">Universal stress protein</fullName>
    </submittedName>
</protein>